<organism evidence="3 4">
    <name type="scientific">Euplotes crassus</name>
    <dbReference type="NCBI Taxonomy" id="5936"/>
    <lineage>
        <taxon>Eukaryota</taxon>
        <taxon>Sar</taxon>
        <taxon>Alveolata</taxon>
        <taxon>Ciliophora</taxon>
        <taxon>Intramacronucleata</taxon>
        <taxon>Spirotrichea</taxon>
        <taxon>Hypotrichia</taxon>
        <taxon>Euplotida</taxon>
        <taxon>Euplotidae</taxon>
        <taxon>Moneuplotes</taxon>
    </lineage>
</organism>
<dbReference type="Proteomes" id="UP001295684">
    <property type="component" value="Unassembled WGS sequence"/>
</dbReference>
<feature type="region of interest" description="Disordered" evidence="2">
    <location>
        <begin position="645"/>
        <end position="665"/>
    </location>
</feature>
<dbReference type="AlphaFoldDB" id="A0AAD1XVJ1"/>
<gene>
    <name evidence="3" type="ORF">ECRASSUSDP1_LOCUS21167</name>
</gene>
<evidence type="ECO:0000313" key="3">
    <source>
        <dbReference type="EMBL" id="CAI2379752.1"/>
    </source>
</evidence>
<feature type="compositionally biased region" description="Basic and acidic residues" evidence="2">
    <location>
        <begin position="549"/>
        <end position="567"/>
    </location>
</feature>
<accession>A0AAD1XVJ1</accession>
<keyword evidence="4" id="KW-1185">Reference proteome</keyword>
<proteinExistence type="predicted"/>
<feature type="region of interest" description="Disordered" evidence="2">
    <location>
        <begin position="932"/>
        <end position="971"/>
    </location>
</feature>
<feature type="compositionally biased region" description="Basic residues" evidence="2">
    <location>
        <begin position="816"/>
        <end position="827"/>
    </location>
</feature>
<protein>
    <submittedName>
        <fullName evidence="3">Uncharacterized protein</fullName>
    </submittedName>
</protein>
<evidence type="ECO:0000256" key="1">
    <source>
        <dbReference type="SAM" id="Coils"/>
    </source>
</evidence>
<reference evidence="3" key="1">
    <citation type="submission" date="2023-07" db="EMBL/GenBank/DDBJ databases">
        <authorList>
            <consortium name="AG Swart"/>
            <person name="Singh M."/>
            <person name="Singh A."/>
            <person name="Seah K."/>
            <person name="Emmerich C."/>
        </authorList>
    </citation>
    <scope>NUCLEOTIDE SEQUENCE</scope>
    <source>
        <strain evidence="3">DP1</strain>
    </source>
</reference>
<keyword evidence="1" id="KW-0175">Coiled coil</keyword>
<sequence>MNEEDGMEFFKKYNNFYKKEESSSNNQDTEPIQNLDIGLEFKEFLQHKSSKAKKKIEVKCENHCNCANCKNYKMMRVNNQRNCKNDLDFYHHNNHHAMFGMNYENNCSAAHEMIVNNNLSKYNSPTPPPALSSCRCNHCLMMMKDSNMGCHNVCCNFSPHTISTQFSPNESNPRGGGCQQLANHPHVAHTRGHSGMTFSKGSIPRYSNMSQNTQKSQKSKDENIIMRLSRIQSYFMSSQECCKFCNKKNNYGNLIQSNLNSKYLTGMDYYNVKVVNDIIYNDTTNLVSVFKDYLIYDDISEFLKRIYTKDECEERLIKIYTFYDKYSKVFPNYIILEENRYMFKNIERKQIAIDERQRFFQELEEKEKKKATKKEDSSSILFKEYSEMMFDSKFIESVKNLKTNSLITDSFPFQVVSRMLDSQTCSGEGSRVVRLDGTGEINKKEVVKRLEDYDLGELVEKFLVKDNSISDSSCQEAPKEMVKPGKENKETKKKLNVKPFLKNQVFSYKEVQKKVKKDYLNTERTNRVEKPLAQNYMVMHRKNVNSNDGRVKQKEKGYNEPKLDKKAIYSQARKQNKRPKSSSSHGPVKKMNTKKPMLFSTVDKRPPTAFMTQKFSWKDINGIPMKIIASPTGSPRKLSKNKQTYEHGTENNLRHKVKPSKQPVSMKHKNELQSKALRQHPPQIKSEVAEYHKKESKKAYCKSDRNKFKISQDKVSKTKDSHLNIVDTHTLNSAREVAGNLTDRSANTLKWTFKSKDGDKTTSNKNIEDFEKLFYQSVATDKGKIISQKGVDFNQIKSFKVQHHPSSYRSVSKNSKNTKHMKNKKSFKLYDSKSKKSKRVSPAGSKYKYRNSSKPVKNKCSTEESSRYSGYVKSFGQKKGSMNQSQSKSKIIPQTARYPSSGMEKYFKFKQSQVSNATEQSKHVKKVKSLKNLKSSCNHGVPHSKSKKAARGPSPMAPSKAPKQGIPGVKQIHIKPMSYRETTRYPSQTSISTSTSAKNQMIKPMITTHEVQNPELLKKISTYYKRPYKY</sequence>
<feature type="region of interest" description="Disordered" evidence="2">
    <location>
        <begin position="802"/>
        <end position="863"/>
    </location>
</feature>
<feature type="coiled-coil region" evidence="1">
    <location>
        <begin position="349"/>
        <end position="376"/>
    </location>
</feature>
<feature type="compositionally biased region" description="Polar residues" evidence="2">
    <location>
        <begin position="804"/>
        <end position="815"/>
    </location>
</feature>
<evidence type="ECO:0000256" key="2">
    <source>
        <dbReference type="SAM" id="MobiDB-lite"/>
    </source>
</evidence>
<dbReference type="EMBL" id="CAMPGE010021612">
    <property type="protein sequence ID" value="CAI2379752.1"/>
    <property type="molecule type" value="Genomic_DNA"/>
</dbReference>
<comment type="caution">
    <text evidence="3">The sequence shown here is derived from an EMBL/GenBank/DDBJ whole genome shotgun (WGS) entry which is preliminary data.</text>
</comment>
<evidence type="ECO:0000313" key="4">
    <source>
        <dbReference type="Proteomes" id="UP001295684"/>
    </source>
</evidence>
<name>A0AAD1XVJ1_EUPCR</name>
<feature type="region of interest" description="Disordered" evidence="2">
    <location>
        <begin position="542"/>
        <end position="594"/>
    </location>
</feature>